<gene>
    <name evidence="4" type="ORF">ISF_00328</name>
</gene>
<dbReference type="InterPro" id="IPR018620">
    <property type="entry name" value="Ubiquitin3-bd_protein_But2_C"/>
</dbReference>
<accession>A0A168E6A3</accession>
<organism evidence="4 5">
    <name type="scientific">Cordyceps fumosorosea (strain ARSEF 2679)</name>
    <name type="common">Isaria fumosorosea</name>
    <dbReference type="NCBI Taxonomy" id="1081104"/>
    <lineage>
        <taxon>Eukaryota</taxon>
        <taxon>Fungi</taxon>
        <taxon>Dikarya</taxon>
        <taxon>Ascomycota</taxon>
        <taxon>Pezizomycotina</taxon>
        <taxon>Sordariomycetes</taxon>
        <taxon>Hypocreomycetidae</taxon>
        <taxon>Hypocreales</taxon>
        <taxon>Cordycipitaceae</taxon>
        <taxon>Cordyceps</taxon>
    </lineage>
</organism>
<evidence type="ECO:0000313" key="4">
    <source>
        <dbReference type="EMBL" id="OAA73427.1"/>
    </source>
</evidence>
<feature type="chain" id="PRO_5007896405" evidence="1">
    <location>
        <begin position="19"/>
        <end position="319"/>
    </location>
</feature>
<evidence type="ECO:0000313" key="5">
    <source>
        <dbReference type="Proteomes" id="UP000076744"/>
    </source>
</evidence>
<name>A0A168E6A3_CORFA</name>
<feature type="domain" description="Cell wall mannoprotein PIR1-like C-terminal" evidence="3">
    <location>
        <begin position="61"/>
        <end position="134"/>
    </location>
</feature>
<dbReference type="EMBL" id="AZHB01000001">
    <property type="protein sequence ID" value="OAA73427.1"/>
    <property type="molecule type" value="Genomic_DNA"/>
</dbReference>
<reference evidence="4 5" key="1">
    <citation type="journal article" date="2016" name="Genome Biol. Evol.">
        <title>Divergent and convergent evolution of fungal pathogenicity.</title>
        <authorList>
            <person name="Shang Y."/>
            <person name="Xiao G."/>
            <person name="Zheng P."/>
            <person name="Cen K."/>
            <person name="Zhan S."/>
            <person name="Wang C."/>
        </authorList>
    </citation>
    <scope>NUCLEOTIDE SEQUENCE [LARGE SCALE GENOMIC DNA]</scope>
    <source>
        <strain evidence="4 5">ARSEF 2679</strain>
    </source>
</reference>
<dbReference type="Proteomes" id="UP000076744">
    <property type="component" value="Unassembled WGS sequence"/>
</dbReference>
<dbReference type="AlphaFoldDB" id="A0A168E6A3"/>
<dbReference type="STRING" id="1081104.A0A168E6A3"/>
<dbReference type="Pfam" id="PF22799">
    <property type="entry name" value="PIR1-like_C"/>
    <property type="match status" value="1"/>
</dbReference>
<keyword evidence="1" id="KW-0732">Signal</keyword>
<proteinExistence type="predicted"/>
<evidence type="ECO:0000256" key="1">
    <source>
        <dbReference type="SAM" id="SignalP"/>
    </source>
</evidence>
<keyword evidence="5" id="KW-1185">Reference proteome</keyword>
<evidence type="ECO:0000259" key="3">
    <source>
        <dbReference type="Pfam" id="PF22799"/>
    </source>
</evidence>
<dbReference type="Pfam" id="PF09792">
    <property type="entry name" value="But2"/>
    <property type="match status" value="1"/>
</dbReference>
<feature type="domain" description="Ubiquitin 3 binding protein But2 C-terminal" evidence="2">
    <location>
        <begin position="169"/>
        <end position="309"/>
    </location>
</feature>
<dbReference type="GeneID" id="30016620"/>
<sequence length="319" mass="33071">MKSAAIALSLGAVANGLAVRGGCQLHLSAGGDVVGCVGEISSGQVRAGNGVQSSTFTFTSGGLTDDKGRGCWWTPPTGVLQCDEGQAPDTGFTIGCDGKVSWNGQTTFFECATGEQGQWNIYNKQDQGANCGKVTLTADGCHAACPPPPPPPPPPPAQTCPTNLNGPYEFPHLIIPVSKSSPDTAAGTSYFGVVNGDTSSIFNFDIPAGDQGKKCSLVFLFPKQADLETSSFTFSGDGKLDFTQLKAAATEGTTYNNQPGKAADLGQVTVAPGNSYSIATFDCPAGQRVAYEISAAGNTDFKYFQDYNPSPIGLYITKC</sequence>
<evidence type="ECO:0000259" key="2">
    <source>
        <dbReference type="Pfam" id="PF09792"/>
    </source>
</evidence>
<dbReference type="RefSeq" id="XP_018708385.1">
    <property type="nucleotide sequence ID" value="XM_018843935.1"/>
</dbReference>
<dbReference type="PANTHER" id="PTHR39613:SF1">
    <property type="entry name" value="ANCHORED CELL WALL PROTEIN, PUTATIVE (AFU_ORTHOLOGUE AFUA_4G08960)-RELATED"/>
    <property type="match status" value="1"/>
</dbReference>
<comment type="caution">
    <text evidence="4">The sequence shown here is derived from an EMBL/GenBank/DDBJ whole genome shotgun (WGS) entry which is preliminary data.</text>
</comment>
<protein>
    <submittedName>
        <fullName evidence="4">Ubiquitin 3 binding protein But2</fullName>
    </submittedName>
</protein>
<dbReference type="OrthoDB" id="4657524at2759"/>
<dbReference type="InterPro" id="IPR054508">
    <property type="entry name" value="PIR1-like_C"/>
</dbReference>
<dbReference type="PANTHER" id="PTHR39613">
    <property type="entry name" value="ANCHORED CELL WALL PROTEIN, PUTATIVE (AFU_ORTHOLOGUE AFUA_4G08960)-RELATED"/>
    <property type="match status" value="1"/>
</dbReference>
<feature type="signal peptide" evidence="1">
    <location>
        <begin position="1"/>
        <end position="18"/>
    </location>
</feature>